<dbReference type="Proteomes" id="UP001236795">
    <property type="component" value="Unassembled WGS sequence"/>
</dbReference>
<gene>
    <name evidence="1" type="ORF">QO019_006638</name>
</gene>
<keyword evidence="2" id="KW-1185">Reference proteome</keyword>
<dbReference type="EMBL" id="JAUSWC010000041">
    <property type="protein sequence ID" value="MDQ0491738.1"/>
    <property type="molecule type" value="Genomic_DNA"/>
</dbReference>
<organism evidence="1 2">
    <name type="scientific">Streptomyces thermodiastaticus</name>
    <dbReference type="NCBI Taxonomy" id="44061"/>
    <lineage>
        <taxon>Bacteria</taxon>
        <taxon>Bacillati</taxon>
        <taxon>Actinomycetota</taxon>
        <taxon>Actinomycetes</taxon>
        <taxon>Kitasatosporales</taxon>
        <taxon>Streptomycetaceae</taxon>
        <taxon>Streptomyces</taxon>
    </lineage>
</organism>
<dbReference type="InterPro" id="IPR037883">
    <property type="entry name" value="Knr4/Smi1-like_sf"/>
</dbReference>
<evidence type="ECO:0008006" key="3">
    <source>
        <dbReference type="Google" id="ProtNLM"/>
    </source>
</evidence>
<dbReference type="Gene3D" id="3.40.1580.10">
    <property type="entry name" value="SMI1/KNR4-like"/>
    <property type="match status" value="1"/>
</dbReference>
<dbReference type="Pfam" id="PF14567">
    <property type="entry name" value="SUKH_5"/>
    <property type="match status" value="1"/>
</dbReference>
<reference evidence="1 2" key="1">
    <citation type="submission" date="2023-07" db="EMBL/GenBank/DDBJ databases">
        <title>Genomic Encyclopedia of Type Strains, Phase IV (KMG-IV): sequencing the most valuable type-strain genomes for metagenomic binning, comparative biology and taxonomic classification.</title>
        <authorList>
            <person name="Goeker M."/>
        </authorList>
    </citation>
    <scope>NUCLEOTIDE SEQUENCE [LARGE SCALE GENOMIC DNA]</scope>
    <source>
        <strain evidence="1 2">DSM 40573</strain>
    </source>
</reference>
<comment type="caution">
    <text evidence="1">The sequence shown here is derived from an EMBL/GenBank/DDBJ whole genome shotgun (WGS) entry which is preliminary data.</text>
</comment>
<accession>A0ABU0KTY9</accession>
<dbReference type="SUPFAM" id="SSF160631">
    <property type="entry name" value="SMI1/KNR4-like"/>
    <property type="match status" value="1"/>
</dbReference>
<proteinExistence type="predicted"/>
<evidence type="ECO:0000313" key="2">
    <source>
        <dbReference type="Proteomes" id="UP001236795"/>
    </source>
</evidence>
<evidence type="ECO:0000313" key="1">
    <source>
        <dbReference type="EMBL" id="MDQ0491738.1"/>
    </source>
</evidence>
<name>A0ABU0KTY9_9ACTN</name>
<protein>
    <recommendedName>
        <fullName evidence="3">Knr4/Smi1-like domain-containing protein</fullName>
    </recommendedName>
</protein>
<sequence length="179" mass="19605">MEEVVLEGSSGRIWSMMNAIQASEQLIELIHRNEDIANYADGCDAETMAAAEDALGIPFPPSYRYLIEEFGTWDIAGEEFLGVYTTPAMGSTLLGSVAETLDARNQYGMPPNLIVVMFDGMGGLVALDSSHVDQQGEYPVVVWNPGVMHSEDAERLGEAFGPFAYAQCQRAVTSWRETE</sequence>